<dbReference type="CDD" id="cd08414">
    <property type="entry name" value="PBP2_LTTR_aromatics_like"/>
    <property type="match status" value="1"/>
</dbReference>
<evidence type="ECO:0000256" key="4">
    <source>
        <dbReference type="ARBA" id="ARBA00023159"/>
    </source>
</evidence>
<comment type="similarity">
    <text evidence="1">Belongs to the LysR transcriptional regulatory family.</text>
</comment>
<dbReference type="PROSITE" id="PS50931">
    <property type="entry name" value="HTH_LYSR"/>
    <property type="match status" value="1"/>
</dbReference>
<protein>
    <submittedName>
        <fullName evidence="7">LysR family transcriptional regulator</fullName>
    </submittedName>
</protein>
<evidence type="ECO:0000256" key="2">
    <source>
        <dbReference type="ARBA" id="ARBA00023015"/>
    </source>
</evidence>
<dbReference type="PANTHER" id="PTHR30346">
    <property type="entry name" value="TRANSCRIPTIONAL DUAL REGULATOR HCAR-RELATED"/>
    <property type="match status" value="1"/>
</dbReference>
<name>A0A3A4KFK9_9NOCA</name>
<sequence>MERYEIEAFLTVAEELHFGRAAERLAVSTGRISQTIQRLERRVGAKLFDRTSRRVELTPIGRQLLEDLRPGHERVLWAVERATAAGRGIEGVLSVGFVGAAAGQFVLATTEAFRREHPGAEVRIREVQIADGLAGSRADAYDMALFSGPLREPDLVTGPTVLSERRMLAVRATHPLATEPALTLEDLSRVTLLRMPHAVPESIQADRTPAHTPSGIPIAHGPVANTFQEMLALIGAGVGAFICGEQVTKYYRRPDVVYLPITDGPPIEWYFVWHRSRQTARILAFNDMAVRVARGRTG</sequence>
<evidence type="ECO:0000313" key="7">
    <source>
        <dbReference type="EMBL" id="RJO72126.1"/>
    </source>
</evidence>
<reference evidence="7 8" key="1">
    <citation type="submission" date="2018-09" db="EMBL/GenBank/DDBJ databases">
        <title>YIM PH21274 draft genome.</title>
        <authorList>
            <person name="Miao C."/>
        </authorList>
    </citation>
    <scope>NUCLEOTIDE SEQUENCE [LARGE SCALE GENOMIC DNA]</scope>
    <source>
        <strain evidence="7 8">YIM PH 21724</strain>
    </source>
</reference>
<gene>
    <name evidence="7" type="ORF">D5S18_23430</name>
</gene>
<dbReference type="Pfam" id="PF03466">
    <property type="entry name" value="LysR_substrate"/>
    <property type="match status" value="1"/>
</dbReference>
<evidence type="ECO:0000256" key="5">
    <source>
        <dbReference type="ARBA" id="ARBA00023163"/>
    </source>
</evidence>
<organism evidence="7 8">
    <name type="scientific">Nocardia panacis</name>
    <dbReference type="NCBI Taxonomy" id="2340916"/>
    <lineage>
        <taxon>Bacteria</taxon>
        <taxon>Bacillati</taxon>
        <taxon>Actinomycetota</taxon>
        <taxon>Actinomycetes</taxon>
        <taxon>Mycobacteriales</taxon>
        <taxon>Nocardiaceae</taxon>
        <taxon>Nocardia</taxon>
    </lineage>
</organism>
<keyword evidence="3" id="KW-0238">DNA-binding</keyword>
<dbReference type="InterPro" id="IPR000847">
    <property type="entry name" value="LysR_HTH_N"/>
</dbReference>
<dbReference type="GO" id="GO:0032993">
    <property type="term" value="C:protein-DNA complex"/>
    <property type="evidence" value="ECO:0007669"/>
    <property type="project" value="TreeGrafter"/>
</dbReference>
<dbReference type="GO" id="GO:0003700">
    <property type="term" value="F:DNA-binding transcription factor activity"/>
    <property type="evidence" value="ECO:0007669"/>
    <property type="project" value="InterPro"/>
</dbReference>
<dbReference type="PANTHER" id="PTHR30346:SF0">
    <property type="entry name" value="HCA OPERON TRANSCRIPTIONAL ACTIVATOR HCAR"/>
    <property type="match status" value="1"/>
</dbReference>
<dbReference type="FunFam" id="1.10.10.10:FF:000001">
    <property type="entry name" value="LysR family transcriptional regulator"/>
    <property type="match status" value="1"/>
</dbReference>
<keyword evidence="4" id="KW-0010">Activator</keyword>
<accession>A0A3A4KFK9</accession>
<dbReference type="InterPro" id="IPR036390">
    <property type="entry name" value="WH_DNA-bd_sf"/>
</dbReference>
<dbReference type="InterPro" id="IPR036388">
    <property type="entry name" value="WH-like_DNA-bd_sf"/>
</dbReference>
<dbReference type="Proteomes" id="UP000266677">
    <property type="component" value="Unassembled WGS sequence"/>
</dbReference>
<evidence type="ECO:0000256" key="1">
    <source>
        <dbReference type="ARBA" id="ARBA00009437"/>
    </source>
</evidence>
<dbReference type="EMBL" id="QZFU01000029">
    <property type="protein sequence ID" value="RJO72126.1"/>
    <property type="molecule type" value="Genomic_DNA"/>
</dbReference>
<dbReference type="Gene3D" id="3.40.190.10">
    <property type="entry name" value="Periplasmic binding protein-like II"/>
    <property type="match status" value="2"/>
</dbReference>
<dbReference type="GO" id="GO:0003677">
    <property type="term" value="F:DNA binding"/>
    <property type="evidence" value="ECO:0007669"/>
    <property type="project" value="UniProtKB-KW"/>
</dbReference>
<comment type="caution">
    <text evidence="7">The sequence shown here is derived from an EMBL/GenBank/DDBJ whole genome shotgun (WGS) entry which is preliminary data.</text>
</comment>
<evidence type="ECO:0000313" key="8">
    <source>
        <dbReference type="Proteomes" id="UP000266677"/>
    </source>
</evidence>
<keyword evidence="2" id="KW-0805">Transcription regulation</keyword>
<keyword evidence="5" id="KW-0804">Transcription</keyword>
<keyword evidence="8" id="KW-1185">Reference proteome</keyword>
<dbReference type="AlphaFoldDB" id="A0A3A4KFK9"/>
<dbReference type="SUPFAM" id="SSF46785">
    <property type="entry name" value="Winged helix' DNA-binding domain"/>
    <property type="match status" value="1"/>
</dbReference>
<dbReference type="InterPro" id="IPR005119">
    <property type="entry name" value="LysR_subst-bd"/>
</dbReference>
<dbReference type="Pfam" id="PF00126">
    <property type="entry name" value="HTH_1"/>
    <property type="match status" value="1"/>
</dbReference>
<evidence type="ECO:0000256" key="3">
    <source>
        <dbReference type="ARBA" id="ARBA00023125"/>
    </source>
</evidence>
<dbReference type="OrthoDB" id="79118at2"/>
<evidence type="ECO:0000259" key="6">
    <source>
        <dbReference type="PROSITE" id="PS50931"/>
    </source>
</evidence>
<dbReference type="Gene3D" id="1.10.10.10">
    <property type="entry name" value="Winged helix-like DNA-binding domain superfamily/Winged helix DNA-binding domain"/>
    <property type="match status" value="1"/>
</dbReference>
<dbReference type="SUPFAM" id="SSF53850">
    <property type="entry name" value="Periplasmic binding protein-like II"/>
    <property type="match status" value="1"/>
</dbReference>
<dbReference type="RefSeq" id="WP_120043228.1">
    <property type="nucleotide sequence ID" value="NZ_QZFU01000029.1"/>
</dbReference>
<proteinExistence type="inferred from homology"/>
<feature type="domain" description="HTH lysR-type" evidence="6">
    <location>
        <begin position="1"/>
        <end position="58"/>
    </location>
</feature>